<keyword evidence="2" id="KW-0812">Transmembrane</keyword>
<dbReference type="SUPFAM" id="SSF52833">
    <property type="entry name" value="Thioredoxin-like"/>
    <property type="match status" value="1"/>
</dbReference>
<dbReference type="RefSeq" id="WP_107822048.1">
    <property type="nucleotide sequence ID" value="NZ_OY782574.1"/>
</dbReference>
<keyword evidence="5" id="KW-1185">Reference proteome</keyword>
<sequence>MKQTDNSPTNSATTAMKKKSHPFWRWFWLTFLVASLGYAWYSFYVPSNDVVWADDMVEAQKLANDSGKNMLLFFTGKWCVPCRIMKREVFADKEVMKAINSQVVPIMIDVDAPNSQELVKRYNIGGTPITIFTDPKGNVLDYAVGKIGKTKFLEMLEKLGSTPTRLKQ</sequence>
<comment type="caution">
    <text evidence="4">The sequence shown here is derived from an EMBL/GenBank/DDBJ whole genome shotgun (WGS) entry which is preliminary data.</text>
</comment>
<dbReference type="PROSITE" id="PS51352">
    <property type="entry name" value="THIOREDOXIN_2"/>
    <property type="match status" value="1"/>
</dbReference>
<keyword evidence="2" id="KW-0472">Membrane</keyword>
<feature type="domain" description="Thioredoxin" evidence="3">
    <location>
        <begin position="34"/>
        <end position="161"/>
    </location>
</feature>
<evidence type="ECO:0000313" key="4">
    <source>
        <dbReference type="EMBL" id="PTN08651.1"/>
    </source>
</evidence>
<dbReference type="Gene3D" id="3.40.30.10">
    <property type="entry name" value="Glutaredoxin"/>
    <property type="match status" value="1"/>
</dbReference>
<gene>
    <name evidence="4" type="ORF">C8N47_1076</name>
</gene>
<keyword evidence="1" id="KW-0676">Redox-active center</keyword>
<evidence type="ECO:0000259" key="3">
    <source>
        <dbReference type="PROSITE" id="PS51352"/>
    </source>
</evidence>
<dbReference type="InterPro" id="IPR017937">
    <property type="entry name" value="Thioredoxin_CS"/>
</dbReference>
<organism evidence="4 5">
    <name type="scientific">Mangrovibacterium marinum</name>
    <dbReference type="NCBI Taxonomy" id="1639118"/>
    <lineage>
        <taxon>Bacteria</taxon>
        <taxon>Pseudomonadati</taxon>
        <taxon>Bacteroidota</taxon>
        <taxon>Bacteroidia</taxon>
        <taxon>Marinilabiliales</taxon>
        <taxon>Prolixibacteraceae</taxon>
        <taxon>Mangrovibacterium</taxon>
    </lineage>
</organism>
<evidence type="ECO:0000313" key="5">
    <source>
        <dbReference type="Proteomes" id="UP000243525"/>
    </source>
</evidence>
<accession>A0A2T5C1X4</accession>
<dbReference type="GO" id="GO:0015035">
    <property type="term" value="F:protein-disulfide reductase activity"/>
    <property type="evidence" value="ECO:0007669"/>
    <property type="project" value="TreeGrafter"/>
</dbReference>
<keyword evidence="2" id="KW-1133">Transmembrane helix</keyword>
<dbReference type="InterPro" id="IPR012336">
    <property type="entry name" value="Thioredoxin-like_fold"/>
</dbReference>
<dbReference type="GO" id="GO:0045454">
    <property type="term" value="P:cell redox homeostasis"/>
    <property type="evidence" value="ECO:0007669"/>
    <property type="project" value="TreeGrafter"/>
</dbReference>
<dbReference type="Pfam" id="PF13098">
    <property type="entry name" value="Thioredoxin_2"/>
    <property type="match status" value="1"/>
</dbReference>
<dbReference type="OrthoDB" id="1099736at2"/>
<proteinExistence type="predicted"/>
<evidence type="ECO:0000256" key="1">
    <source>
        <dbReference type="ARBA" id="ARBA00023284"/>
    </source>
</evidence>
<dbReference type="InterPro" id="IPR036249">
    <property type="entry name" value="Thioredoxin-like_sf"/>
</dbReference>
<dbReference type="PANTHER" id="PTHR32234:SF0">
    <property type="entry name" value="THIOL:DISULFIDE INTERCHANGE PROTEIN DSBD"/>
    <property type="match status" value="1"/>
</dbReference>
<name>A0A2T5C1X4_9BACT</name>
<dbReference type="EMBL" id="QAAD01000007">
    <property type="protein sequence ID" value="PTN08651.1"/>
    <property type="molecule type" value="Genomic_DNA"/>
</dbReference>
<dbReference type="InterPro" id="IPR013766">
    <property type="entry name" value="Thioredoxin_domain"/>
</dbReference>
<dbReference type="PANTHER" id="PTHR32234">
    <property type="entry name" value="THIOL:DISULFIDE INTERCHANGE PROTEIN DSBD"/>
    <property type="match status" value="1"/>
</dbReference>
<dbReference type="PROSITE" id="PS00194">
    <property type="entry name" value="THIOREDOXIN_1"/>
    <property type="match status" value="1"/>
</dbReference>
<dbReference type="AlphaFoldDB" id="A0A2T5C1X4"/>
<feature type="transmembrane region" description="Helical" evidence="2">
    <location>
        <begin position="23"/>
        <end position="41"/>
    </location>
</feature>
<dbReference type="Proteomes" id="UP000243525">
    <property type="component" value="Unassembled WGS sequence"/>
</dbReference>
<evidence type="ECO:0000256" key="2">
    <source>
        <dbReference type="SAM" id="Phobius"/>
    </source>
</evidence>
<reference evidence="4 5" key="1">
    <citation type="submission" date="2018-04" db="EMBL/GenBank/DDBJ databases">
        <title>Genomic Encyclopedia of Archaeal and Bacterial Type Strains, Phase II (KMG-II): from individual species to whole genera.</title>
        <authorList>
            <person name="Goeker M."/>
        </authorList>
    </citation>
    <scope>NUCLEOTIDE SEQUENCE [LARGE SCALE GENOMIC DNA]</scope>
    <source>
        <strain evidence="4 5">DSM 28823</strain>
    </source>
</reference>
<protein>
    <submittedName>
        <fullName evidence="4">Thioredoxin-like protein</fullName>
    </submittedName>
</protein>